<sequence>MKGQIRQTLILSLITICVAQINLHIFTETFTISLATVCLPAFMYLLDDVAILPLSLLSGFGIFGSRVLIHAVQTGSASGAADDYMPEIIFYFALGLLLFLFDHLIRHRRKLLLFIPGVMCIDYLSNALELFARIQTASYALDSQLVLIVVAGIRGLILTVVLASLDRYRIMLLTRTHAERYQRLIMLISRLKGETVWMNKNAAMIEETMNTSYALYTDLLNSGGPDSERQARQALSVAKDVHEIKKEYILIQRGLSEAMQSETESDGMLLTEIFTILTQSVRDEYADSGRVPLITMESENRLYTREPYLFLSIFHNLITNAVEAAQKRTCAVSITETEGERSYIFTVHDNGPGIPIKYRDRIFSPRFSTKVNYETGAVNRGLGLCIVKDMVEQNLGGTIRLPDSPGGAAFVITIPKERMEEAT</sequence>
<keyword evidence="8" id="KW-0472">Membrane</keyword>
<dbReference type="EMBL" id="MJIE01000001">
    <property type="protein sequence ID" value="OLR56981.1"/>
    <property type="molecule type" value="Genomic_DNA"/>
</dbReference>
<dbReference type="GO" id="GO:0004673">
    <property type="term" value="F:protein histidine kinase activity"/>
    <property type="evidence" value="ECO:0007669"/>
    <property type="project" value="UniProtKB-EC"/>
</dbReference>
<keyword evidence="11" id="KW-1185">Reference proteome</keyword>
<evidence type="ECO:0000256" key="1">
    <source>
        <dbReference type="ARBA" id="ARBA00000085"/>
    </source>
</evidence>
<evidence type="ECO:0000256" key="3">
    <source>
        <dbReference type="ARBA" id="ARBA00022679"/>
    </source>
</evidence>
<evidence type="ECO:0000256" key="2">
    <source>
        <dbReference type="ARBA" id="ARBA00012438"/>
    </source>
</evidence>
<dbReference type="Pfam" id="PF02518">
    <property type="entry name" value="HATPase_c"/>
    <property type="match status" value="1"/>
</dbReference>
<dbReference type="PANTHER" id="PTHR44936">
    <property type="entry name" value="SENSOR PROTEIN CREC"/>
    <property type="match status" value="1"/>
</dbReference>
<dbReference type="STRING" id="1261640.BHK98_07075"/>
<dbReference type="Gene3D" id="3.30.565.10">
    <property type="entry name" value="Histidine kinase-like ATPase, C-terminal domain"/>
    <property type="match status" value="1"/>
</dbReference>
<reference evidence="10 11" key="1">
    <citation type="journal article" date="2016" name="Appl. Environ. Microbiol.">
        <title>Function and Phylogeny of Bacterial Butyryl Coenzyme A:Acetate Transferases and Their Diversity in the Proximal Colon of Swine.</title>
        <authorList>
            <person name="Trachsel J."/>
            <person name="Bayles D.O."/>
            <person name="Looft T."/>
            <person name="Levine U.Y."/>
            <person name="Allen H.K."/>
        </authorList>
    </citation>
    <scope>NUCLEOTIDE SEQUENCE [LARGE SCALE GENOMIC DNA]</scope>
    <source>
        <strain evidence="10 11">68-3-10</strain>
    </source>
</reference>
<dbReference type="PRINTS" id="PR00344">
    <property type="entry name" value="BCTRLSENSOR"/>
</dbReference>
<dbReference type="SMART" id="SM00387">
    <property type="entry name" value="HATPase_c"/>
    <property type="match status" value="1"/>
</dbReference>
<keyword evidence="7" id="KW-0902">Two-component regulatory system</keyword>
<dbReference type="EC" id="2.7.13.3" evidence="2"/>
<dbReference type="GO" id="GO:0000160">
    <property type="term" value="P:phosphorelay signal transduction system"/>
    <property type="evidence" value="ECO:0007669"/>
    <property type="project" value="UniProtKB-KW"/>
</dbReference>
<protein>
    <recommendedName>
        <fullName evidence="2">histidine kinase</fullName>
        <ecNumber evidence="2">2.7.13.3</ecNumber>
    </recommendedName>
</protein>
<evidence type="ECO:0000313" key="11">
    <source>
        <dbReference type="Proteomes" id="UP000187404"/>
    </source>
</evidence>
<keyword evidence="5" id="KW-0418">Kinase</keyword>
<dbReference type="AlphaFoldDB" id="A0A1Q9JLE6"/>
<evidence type="ECO:0000256" key="8">
    <source>
        <dbReference type="SAM" id="Phobius"/>
    </source>
</evidence>
<dbReference type="GO" id="GO:0005524">
    <property type="term" value="F:ATP binding"/>
    <property type="evidence" value="ECO:0007669"/>
    <property type="project" value="UniProtKB-KW"/>
</dbReference>
<dbReference type="InterPro" id="IPR003594">
    <property type="entry name" value="HATPase_dom"/>
</dbReference>
<proteinExistence type="predicted"/>
<dbReference type="InterPro" id="IPR004358">
    <property type="entry name" value="Sig_transdc_His_kin-like_C"/>
</dbReference>
<feature type="transmembrane region" description="Helical" evidence="8">
    <location>
        <begin position="144"/>
        <end position="165"/>
    </location>
</feature>
<dbReference type="SUPFAM" id="SSF55874">
    <property type="entry name" value="ATPase domain of HSP90 chaperone/DNA topoisomerase II/histidine kinase"/>
    <property type="match status" value="1"/>
</dbReference>
<dbReference type="InterPro" id="IPR005467">
    <property type="entry name" value="His_kinase_dom"/>
</dbReference>
<keyword evidence="8" id="KW-1133">Transmembrane helix</keyword>
<comment type="catalytic activity">
    <reaction evidence="1">
        <text>ATP + protein L-histidine = ADP + protein N-phospho-L-histidine.</text>
        <dbReference type="EC" id="2.7.13.3"/>
    </reaction>
</comment>
<accession>A0A1Q9JLE6</accession>
<feature type="transmembrane region" description="Helical" evidence="8">
    <location>
        <begin position="29"/>
        <end position="46"/>
    </location>
</feature>
<keyword evidence="3" id="KW-0808">Transferase</keyword>
<evidence type="ECO:0000259" key="9">
    <source>
        <dbReference type="PROSITE" id="PS50109"/>
    </source>
</evidence>
<evidence type="ECO:0000256" key="6">
    <source>
        <dbReference type="ARBA" id="ARBA00022840"/>
    </source>
</evidence>
<feature type="domain" description="Histidine kinase" evidence="9">
    <location>
        <begin position="313"/>
        <end position="418"/>
    </location>
</feature>
<keyword evidence="6" id="KW-0067">ATP-binding</keyword>
<evidence type="ECO:0000256" key="4">
    <source>
        <dbReference type="ARBA" id="ARBA00022741"/>
    </source>
</evidence>
<dbReference type="Proteomes" id="UP000187404">
    <property type="component" value="Unassembled WGS sequence"/>
</dbReference>
<dbReference type="PANTHER" id="PTHR44936:SF10">
    <property type="entry name" value="SENSOR PROTEIN RSTB"/>
    <property type="match status" value="1"/>
</dbReference>
<comment type="caution">
    <text evidence="10">The sequence shown here is derived from an EMBL/GenBank/DDBJ whole genome shotgun (WGS) entry which is preliminary data.</text>
</comment>
<dbReference type="InterPro" id="IPR050980">
    <property type="entry name" value="2C_sensor_his_kinase"/>
</dbReference>
<feature type="transmembrane region" description="Helical" evidence="8">
    <location>
        <begin position="111"/>
        <end position="132"/>
    </location>
</feature>
<evidence type="ECO:0000256" key="7">
    <source>
        <dbReference type="ARBA" id="ARBA00023012"/>
    </source>
</evidence>
<evidence type="ECO:0000313" key="10">
    <source>
        <dbReference type="EMBL" id="OLR56981.1"/>
    </source>
</evidence>
<organism evidence="10 11">
    <name type="scientific">Hornefia porci</name>
    <dbReference type="NCBI Taxonomy" id="2652292"/>
    <lineage>
        <taxon>Bacteria</taxon>
        <taxon>Bacillati</taxon>
        <taxon>Bacillota</taxon>
        <taxon>Clostridia</taxon>
        <taxon>Peptostreptococcales</taxon>
        <taxon>Anaerovoracaceae</taxon>
        <taxon>Hornefia</taxon>
    </lineage>
</organism>
<keyword evidence="4" id="KW-0547">Nucleotide-binding</keyword>
<dbReference type="CDD" id="cd00075">
    <property type="entry name" value="HATPase"/>
    <property type="match status" value="1"/>
</dbReference>
<name>A0A1Q9JLE6_9FIRM</name>
<dbReference type="PROSITE" id="PS50109">
    <property type="entry name" value="HIS_KIN"/>
    <property type="match status" value="1"/>
</dbReference>
<evidence type="ECO:0000256" key="5">
    <source>
        <dbReference type="ARBA" id="ARBA00022777"/>
    </source>
</evidence>
<feature type="transmembrane region" description="Helical" evidence="8">
    <location>
        <begin position="84"/>
        <end position="104"/>
    </location>
</feature>
<keyword evidence="8" id="KW-0812">Transmembrane</keyword>
<dbReference type="InterPro" id="IPR036890">
    <property type="entry name" value="HATPase_C_sf"/>
</dbReference>
<gene>
    <name evidence="10" type="ORF">BHK98_07075</name>
</gene>